<dbReference type="RefSeq" id="WP_281488160.1">
    <property type="nucleotide sequence ID" value="NZ_CP159582.1"/>
</dbReference>
<name>A0AAW6T3R5_9MICO</name>
<dbReference type="NCBIfam" id="TIGR00212">
    <property type="entry name" value="hemC"/>
    <property type="match status" value="1"/>
</dbReference>
<dbReference type="AlphaFoldDB" id="A0AAW6T3R5"/>
<comment type="function">
    <text evidence="1">Tetrapolymerization of the monopyrrole PBG into the hydroxymethylbilane pre-uroporphyrinogen in several discrete steps.</text>
</comment>
<dbReference type="Proteomes" id="UP001321506">
    <property type="component" value="Unassembled WGS sequence"/>
</dbReference>
<comment type="similarity">
    <text evidence="2">Belongs to the HMBS family.</text>
</comment>
<dbReference type="InterPro" id="IPR022417">
    <property type="entry name" value="Porphobilin_deaminase_N"/>
</dbReference>
<protein>
    <recommendedName>
        <fullName evidence="3 7">Hydroxymethylbilane synthase</fullName>
        <ecNumber evidence="3 7">2.5.1.61</ecNumber>
    </recommendedName>
</protein>
<evidence type="ECO:0000259" key="8">
    <source>
        <dbReference type="Pfam" id="PF01379"/>
    </source>
</evidence>
<dbReference type="Gene3D" id="3.30.160.40">
    <property type="entry name" value="Porphobilinogen deaminase, C-terminal domain"/>
    <property type="match status" value="1"/>
</dbReference>
<dbReference type="GO" id="GO:0004418">
    <property type="term" value="F:hydroxymethylbilane synthase activity"/>
    <property type="evidence" value="ECO:0007669"/>
    <property type="project" value="UniProtKB-UniRule"/>
</dbReference>
<dbReference type="PANTHER" id="PTHR11557:SF0">
    <property type="entry name" value="PORPHOBILINOGEN DEAMINASE"/>
    <property type="match status" value="1"/>
</dbReference>
<comment type="caution">
    <text evidence="9">The sequence shown here is derived from an EMBL/GenBank/DDBJ whole genome shotgun (WGS) entry which is preliminary data.</text>
</comment>
<evidence type="ECO:0000256" key="1">
    <source>
        <dbReference type="ARBA" id="ARBA00002869"/>
    </source>
</evidence>
<dbReference type="SUPFAM" id="SSF53850">
    <property type="entry name" value="Periplasmic binding protein-like II"/>
    <property type="match status" value="1"/>
</dbReference>
<dbReference type="Gene3D" id="3.40.190.10">
    <property type="entry name" value="Periplasmic binding protein-like II"/>
    <property type="match status" value="2"/>
</dbReference>
<gene>
    <name evidence="9" type="primary">hemC</name>
    <name evidence="9" type="ORF">QF206_05210</name>
</gene>
<dbReference type="EMBL" id="JASATX010000002">
    <property type="protein sequence ID" value="MDI2098362.1"/>
    <property type="molecule type" value="Genomic_DNA"/>
</dbReference>
<keyword evidence="4 9" id="KW-0808">Transferase</keyword>
<reference evidence="9 10" key="1">
    <citation type="submission" date="2023-04" db="EMBL/GenBank/DDBJ databases">
        <title>Klugiella caeni sp. nov. isolated from the sludge of biochemical tank.</title>
        <authorList>
            <person name="Geng K."/>
        </authorList>
    </citation>
    <scope>NUCLEOTIDE SEQUENCE [LARGE SCALE GENOMIC DNA]</scope>
    <source>
        <strain evidence="9 10">YN-L-19</strain>
    </source>
</reference>
<proteinExistence type="inferred from homology"/>
<keyword evidence="5" id="KW-0627">Porphyrin biosynthesis</keyword>
<dbReference type="PIRSF" id="PIRSF001438">
    <property type="entry name" value="4pyrrol_synth_OHMeBilane_synth"/>
    <property type="match status" value="1"/>
</dbReference>
<keyword evidence="10" id="KW-1185">Reference proteome</keyword>
<dbReference type="EC" id="2.5.1.61" evidence="3 7"/>
<evidence type="ECO:0000313" key="10">
    <source>
        <dbReference type="Proteomes" id="UP001321506"/>
    </source>
</evidence>
<feature type="domain" description="Porphobilinogen deaminase N-terminal" evidence="8">
    <location>
        <begin position="3"/>
        <end position="207"/>
    </location>
</feature>
<evidence type="ECO:0000256" key="6">
    <source>
        <dbReference type="ARBA" id="ARBA00048169"/>
    </source>
</evidence>
<dbReference type="InterPro" id="IPR036803">
    <property type="entry name" value="Porphobilinogen_deaminase_C_sf"/>
</dbReference>
<organism evidence="9 10">
    <name type="scientific">Ruicaihuangia caeni</name>
    <dbReference type="NCBI Taxonomy" id="3042517"/>
    <lineage>
        <taxon>Bacteria</taxon>
        <taxon>Bacillati</taxon>
        <taxon>Actinomycetota</taxon>
        <taxon>Actinomycetes</taxon>
        <taxon>Micrococcales</taxon>
        <taxon>Microbacteriaceae</taxon>
        <taxon>Ruicaihuangia</taxon>
    </lineage>
</organism>
<evidence type="ECO:0000256" key="5">
    <source>
        <dbReference type="ARBA" id="ARBA00023244"/>
    </source>
</evidence>
<comment type="catalytic activity">
    <reaction evidence="6">
        <text>4 porphobilinogen + H2O = hydroxymethylbilane + 4 NH4(+)</text>
        <dbReference type="Rhea" id="RHEA:13185"/>
        <dbReference type="ChEBI" id="CHEBI:15377"/>
        <dbReference type="ChEBI" id="CHEBI:28938"/>
        <dbReference type="ChEBI" id="CHEBI:57845"/>
        <dbReference type="ChEBI" id="CHEBI:58126"/>
        <dbReference type="EC" id="2.5.1.61"/>
    </reaction>
</comment>
<evidence type="ECO:0000256" key="3">
    <source>
        <dbReference type="ARBA" id="ARBA00012655"/>
    </source>
</evidence>
<dbReference type="Pfam" id="PF01379">
    <property type="entry name" value="Porphobil_deam"/>
    <property type="match status" value="1"/>
</dbReference>
<dbReference type="PANTHER" id="PTHR11557">
    <property type="entry name" value="PORPHOBILINOGEN DEAMINASE"/>
    <property type="match status" value="1"/>
</dbReference>
<accession>A0AAW6T3R5</accession>
<dbReference type="SUPFAM" id="SSF54782">
    <property type="entry name" value="Porphobilinogen deaminase (hydroxymethylbilane synthase), C-terminal domain"/>
    <property type="match status" value="1"/>
</dbReference>
<dbReference type="GO" id="GO:0005737">
    <property type="term" value="C:cytoplasm"/>
    <property type="evidence" value="ECO:0007669"/>
    <property type="project" value="UniProtKB-UniRule"/>
</dbReference>
<dbReference type="InterPro" id="IPR000860">
    <property type="entry name" value="HemC"/>
</dbReference>
<dbReference type="PRINTS" id="PR00151">
    <property type="entry name" value="PORPHBDMNASE"/>
</dbReference>
<evidence type="ECO:0000256" key="7">
    <source>
        <dbReference type="NCBIfam" id="TIGR00212"/>
    </source>
</evidence>
<evidence type="ECO:0000313" key="9">
    <source>
        <dbReference type="EMBL" id="MDI2098362.1"/>
    </source>
</evidence>
<evidence type="ECO:0000256" key="4">
    <source>
        <dbReference type="ARBA" id="ARBA00022679"/>
    </source>
</evidence>
<evidence type="ECO:0000256" key="2">
    <source>
        <dbReference type="ARBA" id="ARBA00005638"/>
    </source>
</evidence>
<sequence length="299" mass="31277">MSIRVGSRDSALALAQTQSIVERLARKAGTSVEIVPVHTESDGLAPELAPLDSTGVFVSALRTALTEGECDVVVHSLSDVPTTERPDLSLAAIVKRGDARDSLCARDGLTLETLDAGARVGVGSPLARAQLRSKRAELEPVDVLGDLDSRLARVENGELDAVIVGAAALTRLGRGDAATESFSLSEWPTKAAQGALALEVRRGDEKLVSALDHRATRLTTTAERAVLERLRDVCAAPLGVTAELDNGLLFVSARAYSSDGSRELTSSHALYPDDSKNPAAELAARIVDELVGAGVAELG</sequence>
<dbReference type="GO" id="GO:0006783">
    <property type="term" value="P:heme biosynthetic process"/>
    <property type="evidence" value="ECO:0007669"/>
    <property type="project" value="TreeGrafter"/>
</dbReference>